<name>A0A2H1ICG9_BRELN</name>
<feature type="transmembrane region" description="Helical" evidence="1">
    <location>
        <begin position="38"/>
        <end position="58"/>
    </location>
</feature>
<dbReference type="EMBL" id="FXZA01000003">
    <property type="protein sequence ID" value="SMX72855.1"/>
    <property type="molecule type" value="Genomic_DNA"/>
</dbReference>
<proteinExistence type="predicted"/>
<gene>
    <name evidence="2" type="ORF">BLIN101_01024</name>
</gene>
<protein>
    <submittedName>
        <fullName evidence="2">Uncharacterized protein</fullName>
    </submittedName>
</protein>
<accession>A0A2H1ICG9</accession>
<keyword evidence="1" id="KW-0812">Transmembrane</keyword>
<keyword evidence="1" id="KW-1133">Transmembrane helix</keyword>
<dbReference type="AlphaFoldDB" id="A0A2H1ICG9"/>
<evidence type="ECO:0000313" key="3">
    <source>
        <dbReference type="Proteomes" id="UP000234498"/>
    </source>
</evidence>
<sequence>MRAVVEIIGIVLMINGVGGLWSDDFGLLNRLADGTTLTVLQIGATAVGAALIGGSLLGRKNAKQRQRKTTKLDD</sequence>
<dbReference type="RefSeq" id="WP_009885226.1">
    <property type="nucleotide sequence ID" value="NZ_FXZA01000003.1"/>
</dbReference>
<keyword evidence="1" id="KW-0472">Membrane</keyword>
<organism evidence="2 3">
    <name type="scientific">Brevibacterium linens</name>
    <dbReference type="NCBI Taxonomy" id="1703"/>
    <lineage>
        <taxon>Bacteria</taxon>
        <taxon>Bacillati</taxon>
        <taxon>Actinomycetota</taxon>
        <taxon>Actinomycetes</taxon>
        <taxon>Micrococcales</taxon>
        <taxon>Brevibacteriaceae</taxon>
        <taxon>Brevibacterium</taxon>
    </lineage>
</organism>
<evidence type="ECO:0000313" key="2">
    <source>
        <dbReference type="EMBL" id="SMX72855.1"/>
    </source>
</evidence>
<dbReference type="Proteomes" id="UP000234498">
    <property type="component" value="Unassembled WGS sequence"/>
</dbReference>
<reference evidence="2 3" key="1">
    <citation type="submission" date="2017-03" db="EMBL/GenBank/DDBJ databases">
        <authorList>
            <person name="Afonso C.L."/>
            <person name="Miller P.J."/>
            <person name="Scott M.A."/>
            <person name="Spackman E."/>
            <person name="Goraichik I."/>
            <person name="Dimitrov K.M."/>
            <person name="Suarez D.L."/>
            <person name="Swayne D.E."/>
        </authorList>
    </citation>
    <scope>NUCLEOTIDE SEQUENCE [LARGE SCALE GENOMIC DNA]</scope>
    <source>
        <strain evidence="2 3">Mu101</strain>
    </source>
</reference>
<evidence type="ECO:0000256" key="1">
    <source>
        <dbReference type="SAM" id="Phobius"/>
    </source>
</evidence>